<evidence type="ECO:0000256" key="2">
    <source>
        <dbReference type="ARBA" id="ARBA00010835"/>
    </source>
</evidence>
<dbReference type="FunFam" id="3.30.160.20:FF:000004">
    <property type="entry name" value="Peptide chain release factor 1"/>
    <property type="match status" value="1"/>
</dbReference>
<dbReference type="Gene3D" id="3.30.70.1660">
    <property type="match status" value="1"/>
</dbReference>
<dbReference type="PROSITE" id="PS00745">
    <property type="entry name" value="RF_PROK_I"/>
    <property type="match status" value="1"/>
</dbReference>
<feature type="coiled-coil region" evidence="5">
    <location>
        <begin position="4"/>
        <end position="54"/>
    </location>
</feature>
<dbReference type="InterPro" id="IPR050057">
    <property type="entry name" value="Prokaryotic/Mito_RF"/>
</dbReference>
<comment type="similarity">
    <text evidence="2">Belongs to the prokaryotic/mitochondrial release factor family.</text>
</comment>
<reference evidence="8" key="1">
    <citation type="submission" date="2017-09" db="EMBL/GenBank/DDBJ databases">
        <title>Depth-based differentiation of microbial function through sediment-hosted aquifers and enrichment of novel symbionts in the deep terrestrial subsurface.</title>
        <authorList>
            <person name="Probst A.J."/>
            <person name="Ladd B."/>
            <person name="Jarett J.K."/>
            <person name="Geller-Mcgrath D.E."/>
            <person name="Sieber C.M.K."/>
            <person name="Emerson J.B."/>
            <person name="Anantharaman K."/>
            <person name="Thomas B.C."/>
            <person name="Malmstrom R."/>
            <person name="Stieglmeier M."/>
            <person name="Klingl A."/>
            <person name="Woyke T."/>
            <person name="Ryan C.M."/>
            <person name="Banfield J.F."/>
        </authorList>
    </citation>
    <scope>NUCLEOTIDE SEQUENCE [LARGE SCALE GENOMIC DNA]</scope>
</reference>
<keyword evidence="3" id="KW-0488">Methylation</keyword>
<evidence type="ECO:0000256" key="3">
    <source>
        <dbReference type="ARBA" id="ARBA00022481"/>
    </source>
</evidence>
<dbReference type="Gene3D" id="3.30.160.20">
    <property type="match status" value="1"/>
</dbReference>
<dbReference type="Pfam" id="PF03462">
    <property type="entry name" value="PCRF"/>
    <property type="match status" value="1"/>
</dbReference>
<comment type="function">
    <text evidence="1">Peptide chain release factor 1 directs the termination of translation in response to the peptide chain termination codons UAG and UAA.</text>
</comment>
<keyword evidence="5" id="KW-0175">Coiled coil</keyword>
<evidence type="ECO:0000313" key="7">
    <source>
        <dbReference type="EMBL" id="PIS22768.1"/>
    </source>
</evidence>
<evidence type="ECO:0000256" key="1">
    <source>
        <dbReference type="ARBA" id="ARBA00002986"/>
    </source>
</evidence>
<gene>
    <name evidence="7" type="ORF">COT50_00110</name>
</gene>
<dbReference type="AlphaFoldDB" id="A0A2H0XF74"/>
<evidence type="ECO:0000256" key="4">
    <source>
        <dbReference type="ARBA" id="ARBA00022917"/>
    </source>
</evidence>
<dbReference type="SMART" id="SM00937">
    <property type="entry name" value="PCRF"/>
    <property type="match status" value="1"/>
</dbReference>
<evidence type="ECO:0000313" key="8">
    <source>
        <dbReference type="Proteomes" id="UP000231252"/>
    </source>
</evidence>
<dbReference type="InterPro" id="IPR005139">
    <property type="entry name" value="PCRF"/>
</dbReference>
<dbReference type="FunFam" id="3.30.70.1660:FF:000002">
    <property type="entry name" value="Peptide chain release factor 1"/>
    <property type="match status" value="1"/>
</dbReference>
<evidence type="ECO:0000256" key="5">
    <source>
        <dbReference type="SAM" id="Coils"/>
    </source>
</evidence>
<dbReference type="SUPFAM" id="SSF75620">
    <property type="entry name" value="Release factor"/>
    <property type="match status" value="1"/>
</dbReference>
<organism evidence="7 8">
    <name type="scientific">candidate division WWE3 bacterium CG08_land_8_20_14_0_20_41_10</name>
    <dbReference type="NCBI Taxonomy" id="1975085"/>
    <lineage>
        <taxon>Bacteria</taxon>
        <taxon>Katanobacteria</taxon>
    </lineage>
</organism>
<dbReference type="GO" id="GO:0005737">
    <property type="term" value="C:cytoplasm"/>
    <property type="evidence" value="ECO:0007669"/>
    <property type="project" value="UniProtKB-ARBA"/>
</dbReference>
<sequence length="313" mass="34599">MTAQEQMEKQIDDLNGQIKNIENQGVKETDPQLKALYDEETESLNKEINALQESLKIMAGDYGGEVNADNTKTAEINENTAILEVRPGTGGDEASLFAGDLYNMYLRYAEKSGWKTEIINTQEGNAGGIKIATVEFKGANAYNLLKNESGVHRVQRVPATEAGGRIHTSTATVAVLPVATKVEIEIKPDDLKWDFFRAGGHGGQNVNKVSTAVRLTHIPTGVIVECQEERFQGKNREKALSILKSRLYTEMQSQQVGSISQLRALQVGTGERVEKIRTYNFPQDRVTDHRVKQSWHNIPAILAGNIDDMLTAT</sequence>
<dbReference type="PANTHER" id="PTHR43804">
    <property type="entry name" value="LD18447P"/>
    <property type="match status" value="1"/>
</dbReference>
<evidence type="ECO:0000259" key="6">
    <source>
        <dbReference type="PROSITE" id="PS00745"/>
    </source>
</evidence>
<dbReference type="InterPro" id="IPR045853">
    <property type="entry name" value="Pep_chain_release_fac_I_sf"/>
</dbReference>
<dbReference type="Proteomes" id="UP000231252">
    <property type="component" value="Unassembled WGS sequence"/>
</dbReference>
<accession>A0A2H0XF74</accession>
<dbReference type="EMBL" id="PEYU01000002">
    <property type="protein sequence ID" value="PIS22768.1"/>
    <property type="molecule type" value="Genomic_DNA"/>
</dbReference>
<name>A0A2H0XF74_UNCKA</name>
<protein>
    <submittedName>
        <fullName evidence="7">Peptide chain release factor 1</fullName>
    </submittedName>
</protein>
<comment type="caution">
    <text evidence="7">The sequence shown here is derived from an EMBL/GenBank/DDBJ whole genome shotgun (WGS) entry which is preliminary data.</text>
</comment>
<proteinExistence type="inferred from homology"/>
<keyword evidence="4" id="KW-0648">Protein biosynthesis</keyword>
<dbReference type="GO" id="GO:0003747">
    <property type="term" value="F:translation release factor activity"/>
    <property type="evidence" value="ECO:0007669"/>
    <property type="project" value="InterPro"/>
</dbReference>
<dbReference type="PANTHER" id="PTHR43804:SF7">
    <property type="entry name" value="LD18447P"/>
    <property type="match status" value="1"/>
</dbReference>
<dbReference type="InterPro" id="IPR000352">
    <property type="entry name" value="Pep_chain_release_fac_I"/>
</dbReference>
<feature type="domain" description="Prokaryotic-type class I peptide chain release factors" evidence="6">
    <location>
        <begin position="197"/>
        <end position="213"/>
    </location>
</feature>
<dbReference type="Pfam" id="PF00472">
    <property type="entry name" value="RF-1"/>
    <property type="match status" value="1"/>
</dbReference>